<dbReference type="Proteomes" id="UP001140453">
    <property type="component" value="Unassembled WGS sequence"/>
</dbReference>
<dbReference type="EMBL" id="JAPEVB010000002">
    <property type="protein sequence ID" value="KAJ4393658.1"/>
    <property type="molecule type" value="Genomic_DNA"/>
</dbReference>
<comment type="function">
    <text evidence="9">PPIases accelerate the folding of proteins. It catalyzes the cis-trans isomerization of proline imidic peptide bonds in oligopeptides. Acts as a regulatory subunit for PP2A-like phosphatases modulating their activity or substrate specificity, probably by inducing a conformational change in the catalytic subunit, a direct target of the PPIase. Can reactivate inactive phosphatase PP2A-phosphatase methylesterase complexes (PP2Ai) in presence of ATP and Mg(2+) by dissociating the inactive form from the complex.</text>
</comment>
<evidence type="ECO:0000256" key="2">
    <source>
        <dbReference type="ARBA" id="ARBA00004123"/>
    </source>
</evidence>
<dbReference type="InterPro" id="IPR004327">
    <property type="entry name" value="Phstyr_phstse_ac"/>
</dbReference>
<feature type="compositionally biased region" description="Low complexity" evidence="11">
    <location>
        <begin position="416"/>
        <end position="433"/>
    </location>
</feature>
<dbReference type="GO" id="GO:0007052">
    <property type="term" value="P:mitotic spindle organization"/>
    <property type="evidence" value="ECO:0007669"/>
    <property type="project" value="TreeGrafter"/>
</dbReference>
<feature type="compositionally biased region" description="Basic and acidic residues" evidence="11">
    <location>
        <begin position="449"/>
        <end position="468"/>
    </location>
</feature>
<evidence type="ECO:0000256" key="4">
    <source>
        <dbReference type="ARBA" id="ARBA00011019"/>
    </source>
</evidence>
<evidence type="ECO:0000256" key="5">
    <source>
        <dbReference type="ARBA" id="ARBA00022490"/>
    </source>
</evidence>
<evidence type="ECO:0000256" key="11">
    <source>
        <dbReference type="SAM" id="MobiDB-lite"/>
    </source>
</evidence>
<dbReference type="PANTHER" id="PTHR10012:SF3">
    <property type="entry name" value="SERINE_THREONINE-PROTEIN PHOSPHATASE 2A ACTIVATOR 1"/>
    <property type="match status" value="1"/>
</dbReference>
<organism evidence="12 13">
    <name type="scientific">Gnomoniopsis smithogilvyi</name>
    <dbReference type="NCBI Taxonomy" id="1191159"/>
    <lineage>
        <taxon>Eukaryota</taxon>
        <taxon>Fungi</taxon>
        <taxon>Dikarya</taxon>
        <taxon>Ascomycota</taxon>
        <taxon>Pezizomycotina</taxon>
        <taxon>Sordariomycetes</taxon>
        <taxon>Sordariomycetidae</taxon>
        <taxon>Diaporthales</taxon>
        <taxon>Gnomoniaceae</taxon>
        <taxon>Gnomoniopsis</taxon>
    </lineage>
</organism>
<keyword evidence="7 10" id="KW-0413">Isomerase</keyword>
<sequence>MESAGRPSGKLTSASFPRLEILPSNPHAFSVPSKCINEGHDVARFLTSQAYRDIGIFVMQLNRALCPRKNPSGGGPTKTFPLVGGDRQDPESVRKLQTLLSKTNAIIDEAPPDPGPRRFGNVSFRKWYGLLEERAEGLLREVLDGEVLAFPTKDGRDADGESVGPLDELKAYFLGAFGSPQRLDYGTGHELSFLAFLGCLWKLGAFQDDTQDGGIERSLVLGVFEPYLQVVRRLILTYTMEPAGSHGVWGLDDHSFMPYIFGSAQLTRPITEDEAMPLEGSVERAPKPGDVVKADAVERLREVNMYFSAIGFINDVKKGPFWEHSPILYDISGIKDGWGKINKGMIKMFNAEVLSKFPVVQHFPFGSLFSWDADPDASTPQQSIHMANQPVATAATPAPSQPGGTAAPWAQATRMPASSTQPAATAAPWSQATRMPGPGGPGIPYSSVPERERTVQAKRAGSDTKAELPQDLVPNLDSVRPSGPRGTTGAQVSVTKAPWAK</sequence>
<dbReference type="OrthoDB" id="16120at2759"/>
<dbReference type="CDD" id="cd04087">
    <property type="entry name" value="PTPA"/>
    <property type="match status" value="1"/>
</dbReference>
<comment type="similarity">
    <text evidence="4 10">Belongs to the PTPA-type PPIase family.</text>
</comment>
<evidence type="ECO:0000256" key="10">
    <source>
        <dbReference type="RuleBase" id="RU361210"/>
    </source>
</evidence>
<keyword evidence="5 10" id="KW-0963">Cytoplasm</keyword>
<dbReference type="GO" id="GO:0003755">
    <property type="term" value="F:peptidyl-prolyl cis-trans isomerase activity"/>
    <property type="evidence" value="ECO:0007669"/>
    <property type="project" value="UniProtKB-KW"/>
</dbReference>
<dbReference type="GO" id="GO:0008160">
    <property type="term" value="F:protein tyrosine phosphatase activator activity"/>
    <property type="evidence" value="ECO:0007669"/>
    <property type="project" value="TreeGrafter"/>
</dbReference>
<evidence type="ECO:0000256" key="8">
    <source>
        <dbReference type="ARBA" id="ARBA00023242"/>
    </source>
</evidence>
<comment type="caution">
    <text evidence="12">The sequence shown here is derived from an EMBL/GenBank/DDBJ whole genome shotgun (WGS) entry which is preliminary data.</text>
</comment>
<evidence type="ECO:0000256" key="9">
    <source>
        <dbReference type="ARBA" id="ARBA00025287"/>
    </source>
</evidence>
<dbReference type="SUPFAM" id="SSF140984">
    <property type="entry name" value="PTPA-like"/>
    <property type="match status" value="1"/>
</dbReference>
<keyword evidence="8" id="KW-0539">Nucleus</keyword>
<dbReference type="InterPro" id="IPR043170">
    <property type="entry name" value="PTPA_C_lid"/>
</dbReference>
<dbReference type="GO" id="GO:0005634">
    <property type="term" value="C:nucleus"/>
    <property type="evidence" value="ECO:0007669"/>
    <property type="project" value="UniProtKB-SubCell"/>
</dbReference>
<dbReference type="AlphaFoldDB" id="A0A9W9CZG8"/>
<feature type="region of interest" description="Disordered" evidence="11">
    <location>
        <begin position="391"/>
        <end position="501"/>
    </location>
</feature>
<evidence type="ECO:0000256" key="3">
    <source>
        <dbReference type="ARBA" id="ARBA00004496"/>
    </source>
</evidence>
<accession>A0A9W9CZG8</accession>
<dbReference type="PANTHER" id="PTHR10012">
    <property type="entry name" value="SERINE/THREONINE-PROTEIN PHOSPHATASE 2A REGULATORY SUBUNIT B"/>
    <property type="match status" value="1"/>
</dbReference>
<evidence type="ECO:0000256" key="6">
    <source>
        <dbReference type="ARBA" id="ARBA00023110"/>
    </source>
</evidence>
<keyword evidence="13" id="KW-1185">Reference proteome</keyword>
<evidence type="ECO:0000256" key="7">
    <source>
        <dbReference type="ARBA" id="ARBA00023235"/>
    </source>
</evidence>
<name>A0A9W9CZG8_9PEZI</name>
<dbReference type="InterPro" id="IPR037218">
    <property type="entry name" value="PTPA_sf"/>
</dbReference>
<dbReference type="EC" id="5.2.1.8" evidence="10"/>
<dbReference type="Pfam" id="PF03095">
    <property type="entry name" value="PTPA"/>
    <property type="match status" value="1"/>
</dbReference>
<evidence type="ECO:0000313" key="13">
    <source>
        <dbReference type="Proteomes" id="UP001140453"/>
    </source>
</evidence>
<comment type="subcellular location">
    <subcellularLocation>
        <location evidence="3 10">Cytoplasm</location>
    </subcellularLocation>
    <subcellularLocation>
        <location evidence="2">Nucleus</location>
    </subcellularLocation>
</comment>
<keyword evidence="6 10" id="KW-0697">Rotamase</keyword>
<dbReference type="FunFam" id="1.20.120.1150:FF:000003">
    <property type="entry name" value="Serine/threonine-protein phosphatase 2A activator"/>
    <property type="match status" value="1"/>
</dbReference>
<dbReference type="GO" id="GO:0000159">
    <property type="term" value="C:protein phosphatase type 2A complex"/>
    <property type="evidence" value="ECO:0007669"/>
    <property type="project" value="TreeGrafter"/>
</dbReference>
<evidence type="ECO:0000313" key="12">
    <source>
        <dbReference type="EMBL" id="KAJ4393658.1"/>
    </source>
</evidence>
<protein>
    <recommendedName>
        <fullName evidence="10">Serine/threonine-protein phosphatase 2A activator</fullName>
        <ecNumber evidence="10">5.2.1.8</ecNumber>
    </recommendedName>
    <alternativeName>
        <fullName evidence="10">Phosphotyrosyl phosphatase activator</fullName>
    </alternativeName>
</protein>
<dbReference type="GO" id="GO:0005737">
    <property type="term" value="C:cytoplasm"/>
    <property type="evidence" value="ECO:0007669"/>
    <property type="project" value="UniProtKB-SubCell"/>
</dbReference>
<evidence type="ECO:0000256" key="1">
    <source>
        <dbReference type="ARBA" id="ARBA00000971"/>
    </source>
</evidence>
<reference evidence="12" key="1">
    <citation type="submission" date="2022-10" db="EMBL/GenBank/DDBJ databases">
        <title>Tapping the CABI collections for fungal endophytes: first genome assemblies for Collariella, Neodidymelliopsis, Ascochyta clinopodiicola, Didymella pomorum, Didymosphaeria variabile, Neocosmospora piperis and Neocucurbitaria cava.</title>
        <authorList>
            <person name="Hill R."/>
        </authorList>
    </citation>
    <scope>NUCLEOTIDE SEQUENCE</scope>
    <source>
        <strain evidence="12">IMI 355082</strain>
    </source>
</reference>
<dbReference type="Gene3D" id="1.20.120.1150">
    <property type="match status" value="1"/>
</dbReference>
<proteinExistence type="inferred from homology"/>
<comment type="catalytic activity">
    <reaction evidence="1 10">
        <text>[protein]-peptidylproline (omega=180) = [protein]-peptidylproline (omega=0)</text>
        <dbReference type="Rhea" id="RHEA:16237"/>
        <dbReference type="Rhea" id="RHEA-COMP:10747"/>
        <dbReference type="Rhea" id="RHEA-COMP:10748"/>
        <dbReference type="ChEBI" id="CHEBI:83833"/>
        <dbReference type="ChEBI" id="CHEBI:83834"/>
        <dbReference type="EC" id="5.2.1.8"/>
    </reaction>
</comment>
<gene>
    <name evidence="12" type="primary">RRD1</name>
    <name evidence="12" type="ORF">N0V93_002873</name>
</gene>
<feature type="region of interest" description="Disordered" evidence="11">
    <location>
        <begin position="68"/>
        <end position="89"/>
    </location>
</feature>